<protein>
    <recommendedName>
        <fullName evidence="3">DUF222 domain-containing protein</fullName>
    </recommendedName>
</protein>
<name>A0ABV7P543_9PSEU</name>
<evidence type="ECO:0008006" key="3">
    <source>
        <dbReference type="Google" id="ProtNLM"/>
    </source>
</evidence>
<organism evidence="1 2">
    <name type="scientific">Amycolatopsis speibonae</name>
    <dbReference type="NCBI Taxonomy" id="1450224"/>
    <lineage>
        <taxon>Bacteria</taxon>
        <taxon>Bacillati</taxon>
        <taxon>Actinomycetota</taxon>
        <taxon>Actinomycetes</taxon>
        <taxon>Pseudonocardiales</taxon>
        <taxon>Pseudonocardiaceae</taxon>
        <taxon>Amycolatopsis</taxon>
    </lineage>
</organism>
<comment type="caution">
    <text evidence="1">The sequence shown here is derived from an EMBL/GenBank/DDBJ whole genome shotgun (WGS) entry which is preliminary data.</text>
</comment>
<proteinExistence type="predicted"/>
<evidence type="ECO:0000313" key="2">
    <source>
        <dbReference type="Proteomes" id="UP001595645"/>
    </source>
</evidence>
<reference evidence="2" key="1">
    <citation type="journal article" date="2019" name="Int. J. Syst. Evol. Microbiol.">
        <title>The Global Catalogue of Microorganisms (GCM) 10K type strain sequencing project: providing services to taxonomists for standard genome sequencing and annotation.</title>
        <authorList>
            <consortium name="The Broad Institute Genomics Platform"/>
            <consortium name="The Broad Institute Genome Sequencing Center for Infectious Disease"/>
            <person name="Wu L."/>
            <person name="Ma J."/>
        </authorList>
    </citation>
    <scope>NUCLEOTIDE SEQUENCE [LARGE SCALE GENOMIC DNA]</scope>
    <source>
        <strain evidence="2">CGMCC 4.7676</strain>
    </source>
</reference>
<sequence length="172" mass="18954">MDEEHHARLLAELEQLVEDAGLGFVVAQERVIAAEGKTLTSKEVSQLDLVARGRQDRLSKSDVFVRPLDVRSRLGLLLDLIEVTTAGTVEMERAVLADLGATITFDSPPEAELRGTSVESWTLSERRAAVPAVAEVVGVIHELRAVTELPRGEWLSPYDRDDDGPSWSVRTR</sequence>
<keyword evidence="2" id="KW-1185">Reference proteome</keyword>
<evidence type="ECO:0000313" key="1">
    <source>
        <dbReference type="EMBL" id="MFC3453059.1"/>
    </source>
</evidence>
<dbReference type="EMBL" id="JBHRWK010000044">
    <property type="protein sequence ID" value="MFC3453059.1"/>
    <property type="molecule type" value="Genomic_DNA"/>
</dbReference>
<gene>
    <name evidence="1" type="ORF">ACFOSH_26790</name>
</gene>
<dbReference type="Proteomes" id="UP001595645">
    <property type="component" value="Unassembled WGS sequence"/>
</dbReference>
<accession>A0ABV7P543</accession>
<dbReference type="RefSeq" id="WP_378241827.1">
    <property type="nucleotide sequence ID" value="NZ_JBHRWK010000044.1"/>
</dbReference>